<comment type="caution">
    <text evidence="2">The sequence shown here is derived from an EMBL/GenBank/DDBJ whole genome shotgun (WGS) entry which is preliminary data.</text>
</comment>
<protein>
    <submittedName>
        <fullName evidence="2">Uncharacterized protein</fullName>
    </submittedName>
</protein>
<dbReference type="OrthoDB" id="2683906at2759"/>
<feature type="compositionally biased region" description="Polar residues" evidence="1">
    <location>
        <begin position="166"/>
        <end position="185"/>
    </location>
</feature>
<evidence type="ECO:0000313" key="3">
    <source>
        <dbReference type="Proteomes" id="UP000298030"/>
    </source>
</evidence>
<feature type="compositionally biased region" description="Low complexity" evidence="1">
    <location>
        <begin position="67"/>
        <end position="105"/>
    </location>
</feature>
<dbReference type="Proteomes" id="UP000298030">
    <property type="component" value="Unassembled WGS sequence"/>
</dbReference>
<dbReference type="EMBL" id="QPFP01000057">
    <property type="protein sequence ID" value="TEB25422.1"/>
    <property type="molecule type" value="Genomic_DNA"/>
</dbReference>
<name>A0A4Y7SUF6_COPMI</name>
<evidence type="ECO:0000313" key="2">
    <source>
        <dbReference type="EMBL" id="TEB25422.1"/>
    </source>
</evidence>
<sequence>MWETYLGGGGLVGYGGHNGSGSGYGSGYGYGGGEKGAWGGWSAAAAGGEAKEWDGIKPVSVSYVASTPAPSSKAAASGASTSGSDSAAPPTQRRQQEQQQAQAQQPNRGMLREAGTFVADLFRTPRMPVLPQAVDGGSNVPPAKDGERTVRVAVLIAMPRPPSLASHPSLTSLSPPEASGSNSGSHPLAESTPRIAQGNGGDNDETPLPVLEIGVAEVTVVVGHEDGDGEARRMSGESVELKKGAQAEGASAPPAV</sequence>
<feature type="compositionally biased region" description="Basic and acidic residues" evidence="1">
    <location>
        <begin position="224"/>
        <end position="245"/>
    </location>
</feature>
<feature type="region of interest" description="Disordered" evidence="1">
    <location>
        <begin position="67"/>
        <end position="110"/>
    </location>
</feature>
<dbReference type="AlphaFoldDB" id="A0A4Y7SUF6"/>
<gene>
    <name evidence="2" type="ORF">FA13DRAFT_1738360</name>
</gene>
<accession>A0A4Y7SUF6</accession>
<keyword evidence="3" id="KW-1185">Reference proteome</keyword>
<proteinExistence type="predicted"/>
<evidence type="ECO:0000256" key="1">
    <source>
        <dbReference type="SAM" id="MobiDB-lite"/>
    </source>
</evidence>
<reference evidence="2 3" key="1">
    <citation type="journal article" date="2019" name="Nat. Ecol. Evol.">
        <title>Megaphylogeny resolves global patterns of mushroom evolution.</title>
        <authorList>
            <person name="Varga T."/>
            <person name="Krizsan K."/>
            <person name="Foldi C."/>
            <person name="Dima B."/>
            <person name="Sanchez-Garcia M."/>
            <person name="Sanchez-Ramirez S."/>
            <person name="Szollosi G.J."/>
            <person name="Szarkandi J.G."/>
            <person name="Papp V."/>
            <person name="Albert L."/>
            <person name="Andreopoulos W."/>
            <person name="Angelini C."/>
            <person name="Antonin V."/>
            <person name="Barry K.W."/>
            <person name="Bougher N.L."/>
            <person name="Buchanan P."/>
            <person name="Buyck B."/>
            <person name="Bense V."/>
            <person name="Catcheside P."/>
            <person name="Chovatia M."/>
            <person name="Cooper J."/>
            <person name="Damon W."/>
            <person name="Desjardin D."/>
            <person name="Finy P."/>
            <person name="Geml J."/>
            <person name="Haridas S."/>
            <person name="Hughes K."/>
            <person name="Justo A."/>
            <person name="Karasinski D."/>
            <person name="Kautmanova I."/>
            <person name="Kiss B."/>
            <person name="Kocsube S."/>
            <person name="Kotiranta H."/>
            <person name="LaButti K.M."/>
            <person name="Lechner B.E."/>
            <person name="Liimatainen K."/>
            <person name="Lipzen A."/>
            <person name="Lukacs Z."/>
            <person name="Mihaltcheva S."/>
            <person name="Morgado L.N."/>
            <person name="Niskanen T."/>
            <person name="Noordeloos M.E."/>
            <person name="Ohm R.A."/>
            <person name="Ortiz-Santana B."/>
            <person name="Ovrebo C."/>
            <person name="Racz N."/>
            <person name="Riley R."/>
            <person name="Savchenko A."/>
            <person name="Shiryaev A."/>
            <person name="Soop K."/>
            <person name="Spirin V."/>
            <person name="Szebenyi C."/>
            <person name="Tomsovsky M."/>
            <person name="Tulloss R.E."/>
            <person name="Uehling J."/>
            <person name="Grigoriev I.V."/>
            <person name="Vagvolgyi C."/>
            <person name="Papp T."/>
            <person name="Martin F.M."/>
            <person name="Miettinen O."/>
            <person name="Hibbett D.S."/>
            <person name="Nagy L.G."/>
        </authorList>
    </citation>
    <scope>NUCLEOTIDE SEQUENCE [LARGE SCALE GENOMIC DNA]</scope>
    <source>
        <strain evidence="2 3">FP101781</strain>
    </source>
</reference>
<feature type="region of interest" description="Disordered" evidence="1">
    <location>
        <begin position="224"/>
        <end position="256"/>
    </location>
</feature>
<organism evidence="2 3">
    <name type="scientific">Coprinellus micaceus</name>
    <name type="common">Glistening ink-cap mushroom</name>
    <name type="synonym">Coprinus micaceus</name>
    <dbReference type="NCBI Taxonomy" id="71717"/>
    <lineage>
        <taxon>Eukaryota</taxon>
        <taxon>Fungi</taxon>
        <taxon>Dikarya</taxon>
        <taxon>Basidiomycota</taxon>
        <taxon>Agaricomycotina</taxon>
        <taxon>Agaricomycetes</taxon>
        <taxon>Agaricomycetidae</taxon>
        <taxon>Agaricales</taxon>
        <taxon>Agaricineae</taxon>
        <taxon>Psathyrellaceae</taxon>
        <taxon>Coprinellus</taxon>
    </lineage>
</organism>
<feature type="region of interest" description="Disordered" evidence="1">
    <location>
        <begin position="161"/>
        <end position="211"/>
    </location>
</feature>